<keyword evidence="7 15" id="KW-0548">Nucleotidyltransferase</keyword>
<dbReference type="AlphaFoldDB" id="A0A9X5LSW9"/>
<dbReference type="NCBIfam" id="TIGR00083">
    <property type="entry name" value="ribF"/>
    <property type="match status" value="1"/>
</dbReference>
<keyword evidence="12" id="KW-0511">Multifunctional enzyme</keyword>
<keyword evidence="9 15" id="KW-0418">Kinase</keyword>
<dbReference type="PIRSF" id="PIRSF004491">
    <property type="entry name" value="FAD_Synth"/>
    <property type="match status" value="1"/>
</dbReference>
<dbReference type="Gene3D" id="3.40.50.620">
    <property type="entry name" value="HUPs"/>
    <property type="match status" value="1"/>
</dbReference>
<dbReference type="Pfam" id="PF01687">
    <property type="entry name" value="Flavokinase"/>
    <property type="match status" value="1"/>
</dbReference>
<evidence type="ECO:0000256" key="11">
    <source>
        <dbReference type="ARBA" id="ARBA00022840"/>
    </source>
</evidence>
<dbReference type="GO" id="GO:0009398">
    <property type="term" value="P:FMN biosynthetic process"/>
    <property type="evidence" value="ECO:0007669"/>
    <property type="project" value="UniProtKB-UniRule"/>
</dbReference>
<evidence type="ECO:0000256" key="10">
    <source>
        <dbReference type="ARBA" id="ARBA00022827"/>
    </source>
</evidence>
<dbReference type="InterPro" id="IPR015864">
    <property type="entry name" value="FAD_synthase"/>
</dbReference>
<dbReference type="InterPro" id="IPR023468">
    <property type="entry name" value="Riboflavin_kinase"/>
</dbReference>
<reference evidence="17" key="1">
    <citation type="submission" date="2014-05" db="EMBL/GenBank/DDBJ databases">
        <authorList>
            <person name="Jahns A.C."/>
            <person name="Eilers H."/>
            <person name="Alexeyev O.A."/>
        </authorList>
    </citation>
    <scope>NUCLEOTIDE SEQUENCE [LARGE SCALE GENOMIC DNA]</scope>
    <source>
        <strain evidence="17">DSM 20700</strain>
    </source>
</reference>
<organism evidence="17">
    <name type="scientific">Cutibacterium granulosum DSM 20700</name>
    <dbReference type="NCBI Taxonomy" id="1160719"/>
    <lineage>
        <taxon>Bacteria</taxon>
        <taxon>Bacillati</taxon>
        <taxon>Actinomycetota</taxon>
        <taxon>Actinomycetes</taxon>
        <taxon>Propionibacteriales</taxon>
        <taxon>Propionibacteriaceae</taxon>
        <taxon>Cutibacterium</taxon>
    </lineage>
</organism>
<evidence type="ECO:0000256" key="3">
    <source>
        <dbReference type="ARBA" id="ARBA00005201"/>
    </source>
</evidence>
<dbReference type="NCBIfam" id="NF004160">
    <property type="entry name" value="PRK05627.1-3"/>
    <property type="match status" value="1"/>
</dbReference>
<comment type="pathway">
    <text evidence="2 15">Cofactor biosynthesis; FAD biosynthesis; FAD from FMN: step 1/1.</text>
</comment>
<evidence type="ECO:0000313" key="17">
    <source>
        <dbReference type="EMBL" id="OCT41860.1"/>
    </source>
</evidence>
<keyword evidence="5 15" id="KW-0288">FMN</keyword>
<evidence type="ECO:0000256" key="6">
    <source>
        <dbReference type="ARBA" id="ARBA00022679"/>
    </source>
</evidence>
<dbReference type="InterPro" id="IPR023465">
    <property type="entry name" value="Riboflavin_kinase_dom_sf"/>
</dbReference>
<dbReference type="InterPro" id="IPR002606">
    <property type="entry name" value="Riboflavin_kinase_bac"/>
</dbReference>
<evidence type="ECO:0000256" key="1">
    <source>
        <dbReference type="ARBA" id="ARBA00002121"/>
    </source>
</evidence>
<dbReference type="FunFam" id="3.40.50.620:FF:000021">
    <property type="entry name" value="Riboflavin biosynthesis protein"/>
    <property type="match status" value="1"/>
</dbReference>
<evidence type="ECO:0000256" key="9">
    <source>
        <dbReference type="ARBA" id="ARBA00022777"/>
    </source>
</evidence>
<protein>
    <recommendedName>
        <fullName evidence="15">Riboflavin biosynthesis protein</fullName>
    </recommendedName>
    <domain>
        <recommendedName>
            <fullName evidence="15">Riboflavin kinase</fullName>
            <ecNumber evidence="15">2.7.1.26</ecNumber>
        </recommendedName>
        <alternativeName>
            <fullName evidence="15">Flavokinase</fullName>
        </alternativeName>
    </domain>
    <domain>
        <recommendedName>
            <fullName evidence="15">FMN adenylyltransferase</fullName>
            <ecNumber evidence="15">2.7.7.2</ecNumber>
        </recommendedName>
        <alternativeName>
            <fullName evidence="15">FAD pyrophosphorylase</fullName>
        </alternativeName>
        <alternativeName>
            <fullName evidence="15">FAD synthase</fullName>
        </alternativeName>
    </domain>
</protein>
<evidence type="ECO:0000256" key="4">
    <source>
        <dbReference type="ARBA" id="ARBA00022630"/>
    </source>
</evidence>
<evidence type="ECO:0000256" key="7">
    <source>
        <dbReference type="ARBA" id="ARBA00022695"/>
    </source>
</evidence>
<keyword evidence="8 15" id="KW-0547">Nucleotide-binding</keyword>
<dbReference type="GO" id="GO:0006747">
    <property type="term" value="P:FAD biosynthetic process"/>
    <property type="evidence" value="ECO:0007669"/>
    <property type="project" value="UniProtKB-UniRule"/>
</dbReference>
<dbReference type="InterPro" id="IPR004821">
    <property type="entry name" value="Cyt_trans-like"/>
</dbReference>
<evidence type="ECO:0000256" key="13">
    <source>
        <dbReference type="ARBA" id="ARBA00047880"/>
    </source>
</evidence>
<dbReference type="Gene3D" id="2.40.30.30">
    <property type="entry name" value="Riboflavin kinase-like"/>
    <property type="match status" value="1"/>
</dbReference>
<dbReference type="EC" id="2.7.1.26" evidence="15"/>
<dbReference type="EMBL" id="JNBU01000078">
    <property type="protein sequence ID" value="OCT41860.1"/>
    <property type="molecule type" value="Genomic_DNA"/>
</dbReference>
<feature type="domain" description="Riboflavin kinase" evidence="16">
    <location>
        <begin position="200"/>
        <end position="330"/>
    </location>
</feature>
<dbReference type="InterPro" id="IPR015865">
    <property type="entry name" value="Riboflavin_kinase_bac/euk"/>
</dbReference>
<keyword evidence="11 15" id="KW-0067">ATP-binding</keyword>
<evidence type="ECO:0000256" key="12">
    <source>
        <dbReference type="ARBA" id="ARBA00023268"/>
    </source>
</evidence>
<accession>A0A9X5LSW9</accession>
<dbReference type="FunFam" id="2.40.30.30:FF:000003">
    <property type="entry name" value="Riboflavin biosynthesis protein"/>
    <property type="match status" value="1"/>
</dbReference>
<name>A0A9X5LSW9_9ACTN</name>
<dbReference type="SUPFAM" id="SSF82114">
    <property type="entry name" value="Riboflavin kinase-like"/>
    <property type="match status" value="1"/>
</dbReference>
<dbReference type="Pfam" id="PF06574">
    <property type="entry name" value="FAD_syn"/>
    <property type="match status" value="1"/>
</dbReference>
<dbReference type="InterPro" id="IPR014729">
    <property type="entry name" value="Rossmann-like_a/b/a_fold"/>
</dbReference>
<dbReference type="GO" id="GO:0008531">
    <property type="term" value="F:riboflavin kinase activity"/>
    <property type="evidence" value="ECO:0007669"/>
    <property type="project" value="UniProtKB-UniRule"/>
</dbReference>
<keyword evidence="4 15" id="KW-0285">Flavoprotein</keyword>
<dbReference type="SUPFAM" id="SSF52374">
    <property type="entry name" value="Nucleotidylyl transferase"/>
    <property type="match status" value="1"/>
</dbReference>
<comment type="catalytic activity">
    <reaction evidence="13 15">
        <text>riboflavin + ATP = FMN + ADP + H(+)</text>
        <dbReference type="Rhea" id="RHEA:14357"/>
        <dbReference type="ChEBI" id="CHEBI:15378"/>
        <dbReference type="ChEBI" id="CHEBI:30616"/>
        <dbReference type="ChEBI" id="CHEBI:57986"/>
        <dbReference type="ChEBI" id="CHEBI:58210"/>
        <dbReference type="ChEBI" id="CHEBI:456216"/>
        <dbReference type="EC" id="2.7.1.26"/>
    </reaction>
</comment>
<dbReference type="SMART" id="SM00904">
    <property type="entry name" value="Flavokinase"/>
    <property type="match status" value="1"/>
</dbReference>
<dbReference type="NCBIfam" id="TIGR00125">
    <property type="entry name" value="cyt_tran_rel"/>
    <property type="match status" value="1"/>
</dbReference>
<dbReference type="GO" id="GO:0003919">
    <property type="term" value="F:FMN adenylyltransferase activity"/>
    <property type="evidence" value="ECO:0007669"/>
    <property type="project" value="UniProtKB-UniRule"/>
</dbReference>
<keyword evidence="6 15" id="KW-0808">Transferase</keyword>
<comment type="caution">
    <text evidence="17">The sequence shown here is derived from an EMBL/GenBank/DDBJ whole genome shotgun (WGS) entry which is preliminary data.</text>
</comment>
<comment type="similarity">
    <text evidence="15">Belongs to the ribF family.</text>
</comment>
<dbReference type="PANTHER" id="PTHR22749:SF6">
    <property type="entry name" value="RIBOFLAVIN KINASE"/>
    <property type="match status" value="1"/>
</dbReference>
<dbReference type="GO" id="GO:0005524">
    <property type="term" value="F:ATP binding"/>
    <property type="evidence" value="ECO:0007669"/>
    <property type="project" value="UniProtKB-UniRule"/>
</dbReference>
<dbReference type="PANTHER" id="PTHR22749">
    <property type="entry name" value="RIBOFLAVIN KINASE/FMN ADENYLYLTRANSFERASE"/>
    <property type="match status" value="1"/>
</dbReference>
<evidence type="ECO:0000256" key="5">
    <source>
        <dbReference type="ARBA" id="ARBA00022643"/>
    </source>
</evidence>
<comment type="pathway">
    <text evidence="3 15">Cofactor biosynthesis; FMN biosynthesis; FMN from riboflavin (ATP route): step 1/1.</text>
</comment>
<evidence type="ECO:0000259" key="16">
    <source>
        <dbReference type="SMART" id="SM00904"/>
    </source>
</evidence>
<evidence type="ECO:0000256" key="2">
    <source>
        <dbReference type="ARBA" id="ARBA00004726"/>
    </source>
</evidence>
<comment type="catalytic activity">
    <reaction evidence="14 15">
        <text>FMN + ATP + H(+) = FAD + diphosphate</text>
        <dbReference type="Rhea" id="RHEA:17237"/>
        <dbReference type="ChEBI" id="CHEBI:15378"/>
        <dbReference type="ChEBI" id="CHEBI:30616"/>
        <dbReference type="ChEBI" id="CHEBI:33019"/>
        <dbReference type="ChEBI" id="CHEBI:57692"/>
        <dbReference type="ChEBI" id="CHEBI:58210"/>
        <dbReference type="EC" id="2.7.7.2"/>
    </reaction>
</comment>
<sequence>MRCLPISRGTTFSDDRRIRVMGGCHHRMTGVSVPEESPTVVIGNFDGVHRGHQALVQQAKKLDPDGHVVVVTFWPHPLTVLAPDQAPALLCPLERRIDWLTEAGASEVRVVNFTPEIAKWSPADFVERMITPLQPEHVLVGQNFRFGRHAVGTPQALSEIGHGRFEVHAMDLVAMSGVTVSSTRVREMVAAGDVAEAAKLLGRPFEVGGVVVMGDQRGRELGFPTANLVLPEGRAVPADGVYAGWLEPSSGPDAGRRLPAAISVGTNPTFDGLERRVETYVIDRDDLELYGVDVTVTFAEHLRGQVKFDGVEPLIAQMTDDVDAARKILA</sequence>
<dbReference type="GO" id="GO:0009231">
    <property type="term" value="P:riboflavin biosynthetic process"/>
    <property type="evidence" value="ECO:0007669"/>
    <property type="project" value="InterPro"/>
</dbReference>
<keyword evidence="10 15" id="KW-0274">FAD</keyword>
<dbReference type="EC" id="2.7.7.2" evidence="15"/>
<dbReference type="CDD" id="cd02064">
    <property type="entry name" value="FAD_synthetase_N"/>
    <property type="match status" value="1"/>
</dbReference>
<proteinExistence type="inferred from homology"/>
<comment type="function">
    <text evidence="1">Catalyzes the phosphorylation of riboflavin to FMN followed by the adenylation of FMN to FAD.</text>
</comment>
<evidence type="ECO:0000256" key="8">
    <source>
        <dbReference type="ARBA" id="ARBA00022741"/>
    </source>
</evidence>
<evidence type="ECO:0000256" key="14">
    <source>
        <dbReference type="ARBA" id="ARBA00049494"/>
    </source>
</evidence>
<evidence type="ECO:0000256" key="15">
    <source>
        <dbReference type="PIRNR" id="PIRNR004491"/>
    </source>
</evidence>
<gene>
    <name evidence="17" type="ORF">L860_14105</name>
</gene>